<evidence type="ECO:0000256" key="1">
    <source>
        <dbReference type="SAM" id="Phobius"/>
    </source>
</evidence>
<keyword evidence="1" id="KW-0472">Membrane</keyword>
<evidence type="ECO:0000313" key="2">
    <source>
        <dbReference type="EMBL" id="MEO1769781.1"/>
    </source>
</evidence>
<evidence type="ECO:0000313" key="3">
    <source>
        <dbReference type="Proteomes" id="UP000664357"/>
    </source>
</evidence>
<proteinExistence type="predicted"/>
<dbReference type="Proteomes" id="UP000664357">
    <property type="component" value="Unassembled WGS sequence"/>
</dbReference>
<keyword evidence="3" id="KW-1185">Reference proteome</keyword>
<feature type="transmembrane region" description="Helical" evidence="1">
    <location>
        <begin position="132"/>
        <end position="154"/>
    </location>
</feature>
<feature type="transmembrane region" description="Helical" evidence="1">
    <location>
        <begin position="87"/>
        <end position="107"/>
    </location>
</feature>
<dbReference type="EMBL" id="JAFREL020000001">
    <property type="protein sequence ID" value="MEO1769781.1"/>
    <property type="molecule type" value="Genomic_DNA"/>
</dbReference>
<evidence type="ECO:0008006" key="4">
    <source>
        <dbReference type="Google" id="ProtNLM"/>
    </source>
</evidence>
<dbReference type="Pfam" id="PF12679">
    <property type="entry name" value="ABC2_membrane_2"/>
    <property type="match status" value="1"/>
</dbReference>
<accession>A0ABV0EMK3</accession>
<gene>
    <name evidence="2" type="ORF">JZO67_001732</name>
</gene>
<organism evidence="2 3">
    <name type="scientific">Candidatus Enterococcus ferrettii</name>
    <dbReference type="NCBI Taxonomy" id="2815324"/>
    <lineage>
        <taxon>Bacteria</taxon>
        <taxon>Bacillati</taxon>
        <taxon>Bacillota</taxon>
        <taxon>Bacilli</taxon>
        <taxon>Lactobacillales</taxon>
        <taxon>Enterococcaceae</taxon>
        <taxon>Enterococcus</taxon>
    </lineage>
</organism>
<feature type="transmembrane region" description="Helical" evidence="1">
    <location>
        <begin position="208"/>
        <end position="229"/>
    </location>
</feature>
<dbReference type="RefSeq" id="WP_207702152.1">
    <property type="nucleotide sequence ID" value="NZ_JAFREL020000001.1"/>
</dbReference>
<keyword evidence="1" id="KW-1133">Transmembrane helix</keyword>
<feature type="transmembrane region" description="Helical" evidence="1">
    <location>
        <begin position="174"/>
        <end position="196"/>
    </location>
</feature>
<name>A0ABV0EMK3_9ENTE</name>
<feature type="transmembrane region" description="Helical" evidence="1">
    <location>
        <begin position="235"/>
        <end position="253"/>
    </location>
</feature>
<feature type="transmembrane region" description="Helical" evidence="1">
    <location>
        <begin position="23"/>
        <end position="48"/>
    </location>
</feature>
<comment type="caution">
    <text evidence="2">The sequence shown here is derived from an EMBL/GenBank/DDBJ whole genome shotgun (WGS) entry which is preliminary data.</text>
</comment>
<protein>
    <recommendedName>
        <fullName evidence="4">ABC transporter permease</fullName>
    </recommendedName>
</protein>
<reference evidence="2 3" key="1">
    <citation type="submission" date="2024-02" db="EMBL/GenBank/DDBJ databases">
        <title>The Genome Sequence of Enterococcus sp. DIV0159.</title>
        <authorList>
            <person name="Earl A."/>
            <person name="Manson A."/>
            <person name="Gilmore M."/>
            <person name="Sanders J."/>
            <person name="Shea T."/>
            <person name="Howe W."/>
            <person name="Livny J."/>
            <person name="Cuomo C."/>
            <person name="Neafsey D."/>
            <person name="Birren B."/>
        </authorList>
    </citation>
    <scope>NUCLEOTIDE SEQUENCE [LARGE SCALE GENOMIC DNA]</scope>
    <source>
        <strain evidence="2 3">665A</strain>
    </source>
</reference>
<sequence length="263" mass="29230">MVNSKQQAIIKKDIQGIVANKRYFYMILLIPLLFSVVLPSVFVLIALLTPVSSNDFQQLLRTLPEQYQQGDLGIQIVQTIFNSVLPMFFLMIPIMTATVMAASSFVGEKEKNTLETLLYSPLSVKQIFQAKVYSSFVVSFGITLSSFVIMLLVVQAEVFFLRSTLLSLSVSWAYILLLLVPAITLVSITVIVKGSAKSQTMEEAQQRSGFLVMPLVLFMVGQFTGLFLISPWAMLIAGVVLMGVAVVLLQNSMQSFTYEMLLK</sequence>
<keyword evidence="1" id="KW-0812">Transmembrane</keyword>